<proteinExistence type="inferred from homology"/>
<evidence type="ECO:0000256" key="2">
    <source>
        <dbReference type="ARBA" id="ARBA00022908"/>
    </source>
</evidence>
<dbReference type="Gene3D" id="1.10.150.130">
    <property type="match status" value="1"/>
</dbReference>
<dbReference type="InterPro" id="IPR025166">
    <property type="entry name" value="Integrase_DNA_bind_dom"/>
</dbReference>
<dbReference type="InterPro" id="IPR053876">
    <property type="entry name" value="Phage_int_M"/>
</dbReference>
<dbReference type="InterPro" id="IPR011010">
    <property type="entry name" value="DNA_brk_join_enz"/>
</dbReference>
<dbReference type="Gene3D" id="3.30.160.390">
    <property type="entry name" value="Integrase, DNA-binding domain"/>
    <property type="match status" value="1"/>
</dbReference>
<dbReference type="AlphaFoldDB" id="A0A508ABI1"/>
<protein>
    <submittedName>
        <fullName evidence="5">DUF4102 domain-containing protein</fullName>
    </submittedName>
</protein>
<dbReference type="InterPro" id="IPR013762">
    <property type="entry name" value="Integrase-like_cat_sf"/>
</dbReference>
<organism evidence="5 6">
    <name type="scientific">Marilutibacter maris</name>
    <dbReference type="NCBI Taxonomy" id="1605891"/>
    <lineage>
        <taxon>Bacteria</taxon>
        <taxon>Pseudomonadati</taxon>
        <taxon>Pseudomonadota</taxon>
        <taxon>Gammaproteobacteria</taxon>
        <taxon>Lysobacterales</taxon>
        <taxon>Lysobacteraceae</taxon>
        <taxon>Marilutibacter</taxon>
    </lineage>
</organism>
<dbReference type="Gene3D" id="1.10.443.10">
    <property type="entry name" value="Intergrase catalytic core"/>
    <property type="match status" value="1"/>
</dbReference>
<evidence type="ECO:0000313" key="6">
    <source>
        <dbReference type="Proteomes" id="UP000320431"/>
    </source>
</evidence>
<dbReference type="InterPro" id="IPR002104">
    <property type="entry name" value="Integrase_catalytic"/>
</dbReference>
<comment type="caution">
    <text evidence="5">The sequence shown here is derived from an EMBL/GenBank/DDBJ whole genome shotgun (WGS) entry which is preliminary data.</text>
</comment>
<dbReference type="InterPro" id="IPR050808">
    <property type="entry name" value="Phage_Integrase"/>
</dbReference>
<dbReference type="InterPro" id="IPR010998">
    <property type="entry name" value="Integrase_recombinase_N"/>
</dbReference>
<dbReference type="PANTHER" id="PTHR30629">
    <property type="entry name" value="PROPHAGE INTEGRASE"/>
    <property type="match status" value="1"/>
</dbReference>
<reference evidence="5 6" key="1">
    <citation type="submission" date="2019-10" db="EMBL/GenBank/DDBJ databases">
        <title>Lysobacter alkalisoli sp. nov., isolated from saline-alkaline soil.</title>
        <authorList>
            <person name="Sun J.-Q."/>
        </authorList>
    </citation>
    <scope>NUCLEOTIDE SEQUENCE [LARGE SCALE GENOMIC DNA]</scope>
    <source>
        <strain evidence="5 6">KCTC 42381</strain>
    </source>
</reference>
<dbReference type="Proteomes" id="UP000320431">
    <property type="component" value="Unassembled WGS sequence"/>
</dbReference>
<dbReference type="RefSeq" id="WP_141482834.1">
    <property type="nucleotide sequence ID" value="NZ_VICD02000242.1"/>
</dbReference>
<accession>A0A508ABI1</accession>
<dbReference type="GO" id="GO:0006310">
    <property type="term" value="P:DNA recombination"/>
    <property type="evidence" value="ECO:0007669"/>
    <property type="project" value="UniProtKB-KW"/>
</dbReference>
<dbReference type="Pfam" id="PF13356">
    <property type="entry name" value="Arm-DNA-bind_3"/>
    <property type="match status" value="1"/>
</dbReference>
<evidence type="ECO:0000313" key="5">
    <source>
        <dbReference type="EMBL" id="KAB8173379.1"/>
    </source>
</evidence>
<dbReference type="Pfam" id="PF00589">
    <property type="entry name" value="Phage_integrase"/>
    <property type="match status" value="1"/>
</dbReference>
<dbReference type="Pfam" id="PF22022">
    <property type="entry name" value="Phage_int_M"/>
    <property type="match status" value="1"/>
</dbReference>
<dbReference type="EMBL" id="VICD02000242">
    <property type="protein sequence ID" value="KAB8173379.1"/>
    <property type="molecule type" value="Genomic_DNA"/>
</dbReference>
<dbReference type="CDD" id="cd00801">
    <property type="entry name" value="INT_P4_C"/>
    <property type="match status" value="1"/>
</dbReference>
<dbReference type="PANTHER" id="PTHR30629:SF2">
    <property type="entry name" value="PROPHAGE INTEGRASE INTS-RELATED"/>
    <property type="match status" value="1"/>
</dbReference>
<keyword evidence="3" id="KW-0238">DNA-binding</keyword>
<gene>
    <name evidence="5" type="ORF">FKV24_014140</name>
</gene>
<evidence type="ECO:0000256" key="3">
    <source>
        <dbReference type="ARBA" id="ARBA00023125"/>
    </source>
</evidence>
<name>A0A508ABI1_9GAMM</name>
<evidence type="ECO:0000256" key="1">
    <source>
        <dbReference type="ARBA" id="ARBA00008857"/>
    </source>
</evidence>
<evidence type="ECO:0000256" key="4">
    <source>
        <dbReference type="ARBA" id="ARBA00023172"/>
    </source>
</evidence>
<dbReference type="GO" id="GO:0003677">
    <property type="term" value="F:DNA binding"/>
    <property type="evidence" value="ECO:0007669"/>
    <property type="project" value="UniProtKB-KW"/>
</dbReference>
<dbReference type="GO" id="GO:0015074">
    <property type="term" value="P:DNA integration"/>
    <property type="evidence" value="ECO:0007669"/>
    <property type="project" value="UniProtKB-KW"/>
</dbReference>
<keyword evidence="2" id="KW-0229">DNA integration</keyword>
<keyword evidence="4" id="KW-0233">DNA recombination</keyword>
<dbReference type="SUPFAM" id="SSF56349">
    <property type="entry name" value="DNA breaking-rejoining enzymes"/>
    <property type="match status" value="1"/>
</dbReference>
<dbReference type="InterPro" id="IPR038488">
    <property type="entry name" value="Integrase_DNA-bd_sf"/>
</dbReference>
<dbReference type="PROSITE" id="PS51898">
    <property type="entry name" value="TYR_RECOMBINASE"/>
    <property type="match status" value="1"/>
</dbReference>
<sequence>MPRIPTRLGSDLAIRKLKPQAGQKHPARYAVAGEPPGLYIQVTPNGAKSWLLRVTTGNRPHPTRPGTLNQIRREFGLGKYPIVSLQAARDKATAYLIKVSQGIDPNAERKAAVSAALTAQARMRTFQDCEQQTIEAKAPGYKDELKSKAGWRTRMDLYVLPVIGNRLISDITVEDVAAVLEPIWRTKYPTAKKLLHDLAAVFRYAKAKKLYTGDNPAKSEALEPLLGKVSHIKTHFPSLPYQRMGEFMTALRAQETEAARALEFVILTAARSDEVRSATWTEIDFERRLWTIPAGRMKRGRDHTVPLSKPAIELLKRQHSNGHAHPFTNRRGGPLSDMALSVLVKRMHDSSIKRGGAGYLDPAYNKIAVPHGFRSSFKDWARNLTQYADEVSELALAHVNSDSTRAAYARDALLEPRKLLMRDWAIYCRPSS</sequence>
<comment type="similarity">
    <text evidence="1">Belongs to the 'phage' integrase family.</text>
</comment>